<name>A0A941JEX1_NIACI</name>
<reference evidence="1" key="1">
    <citation type="submission" date="2021-04" db="EMBL/GenBank/DDBJ databases">
        <title>Genomic analysis of electroactive and textile dye degrading Bacillus circulans strain: DC10 isolated from constructed wetland-microbial fuel cells treating textile dye wastewaters.</title>
        <authorList>
            <person name="Patel D.U."/>
            <person name="Desai C.R."/>
        </authorList>
    </citation>
    <scope>NUCLEOTIDE SEQUENCE</scope>
    <source>
        <strain evidence="1">DC10</strain>
    </source>
</reference>
<gene>
    <name evidence="1" type="ORF">KD144_03340</name>
</gene>
<dbReference type="AlphaFoldDB" id="A0A941JEX1"/>
<sequence length="416" mass="49303">MNIVKETPYTKQTETKINVIDSIMGSGKTSWAIQYMNEANSDKNFIFITPLLSEVQRVKESVTSRKFIAPENEGKGKFDNLKKLLINEHNIVSTHALFQKADDEIIELLRIGNYTLILDEVMDVIDQYKMEKDDFKLLIDNNMVSVEKNTGLVCWNDESEYQETRYNEIKPLAKTENLYFFENTILFWTFPVSVFNAFEEVYIMTYLFQHQEQRYYYDMYNVSYSYKAVQKLNDTYVLVNHSDKEPYDKSLIKSLINIYDGKLNNIGEEKNAFSFSWFKKESNKHLVDKLNKNIYSYFRNNVRTPAKLNMWTCFKDDIPKLKGKGYSKGYVPFNSRATNTFKDKVSLAYVVNRFMNPYKLKFFKSKGVEVNQELYALSELIQWIWRSRIRDNQPINLYIPSKRMRTILIRYLNSDL</sequence>
<dbReference type="EMBL" id="JAGTPX010000002">
    <property type="protein sequence ID" value="MBR8668566.1"/>
    <property type="molecule type" value="Genomic_DNA"/>
</dbReference>
<comment type="caution">
    <text evidence="1">The sequence shown here is derived from an EMBL/GenBank/DDBJ whole genome shotgun (WGS) entry which is preliminary data.</text>
</comment>
<dbReference type="RefSeq" id="WP_212117133.1">
    <property type="nucleotide sequence ID" value="NZ_JAGTPX020000002.1"/>
</dbReference>
<evidence type="ECO:0000313" key="1">
    <source>
        <dbReference type="EMBL" id="MBR8668566.1"/>
    </source>
</evidence>
<proteinExistence type="predicted"/>
<accession>A0A941JEX1</accession>
<organism evidence="1">
    <name type="scientific">Niallia circulans</name>
    <name type="common">Bacillus circulans</name>
    <dbReference type="NCBI Taxonomy" id="1397"/>
    <lineage>
        <taxon>Bacteria</taxon>
        <taxon>Bacillati</taxon>
        <taxon>Bacillota</taxon>
        <taxon>Bacilli</taxon>
        <taxon>Bacillales</taxon>
        <taxon>Bacillaceae</taxon>
        <taxon>Niallia</taxon>
    </lineage>
</organism>
<protein>
    <submittedName>
        <fullName evidence="1">Uncharacterized protein</fullName>
    </submittedName>
</protein>